<dbReference type="SUPFAM" id="SSF158472">
    <property type="entry name" value="HAMP domain-like"/>
    <property type="match status" value="1"/>
</dbReference>
<dbReference type="EMBL" id="JBHILJ010000001">
    <property type="protein sequence ID" value="MFB5735304.1"/>
    <property type="molecule type" value="Genomic_DNA"/>
</dbReference>
<dbReference type="InterPro" id="IPR036457">
    <property type="entry name" value="PPM-type-like_dom_sf"/>
</dbReference>
<dbReference type="Pfam" id="PF00672">
    <property type="entry name" value="HAMP"/>
    <property type="match status" value="1"/>
</dbReference>
<dbReference type="Gene3D" id="3.60.40.10">
    <property type="entry name" value="PPM-type phosphatase domain"/>
    <property type="match status" value="1"/>
</dbReference>
<keyword evidence="6" id="KW-1185">Reference proteome</keyword>
<dbReference type="PANTHER" id="PTHR32089">
    <property type="entry name" value="METHYL-ACCEPTING CHEMOTAXIS PROTEIN MCPB"/>
    <property type="match status" value="1"/>
</dbReference>
<feature type="domain" description="PPM-type phosphatase" evidence="4">
    <location>
        <begin position="691"/>
        <end position="882"/>
    </location>
</feature>
<keyword evidence="1" id="KW-0175">Coiled coil</keyword>
<organism evidence="5 6">
    <name type="scientific">Leptospira wolffii</name>
    <dbReference type="NCBI Taxonomy" id="409998"/>
    <lineage>
        <taxon>Bacteria</taxon>
        <taxon>Pseudomonadati</taxon>
        <taxon>Spirochaetota</taxon>
        <taxon>Spirochaetia</taxon>
        <taxon>Leptospirales</taxon>
        <taxon>Leptospiraceae</taxon>
        <taxon>Leptospira</taxon>
    </lineage>
</organism>
<keyword evidence="2" id="KW-1133">Transmembrane helix</keyword>
<dbReference type="InterPro" id="IPR003660">
    <property type="entry name" value="HAMP_dom"/>
</dbReference>
<evidence type="ECO:0000313" key="6">
    <source>
        <dbReference type="Proteomes" id="UP001580391"/>
    </source>
</evidence>
<feature type="transmembrane region" description="Helical" evidence="2">
    <location>
        <begin position="512"/>
        <end position="534"/>
    </location>
</feature>
<dbReference type="Proteomes" id="UP001580391">
    <property type="component" value="Unassembled WGS sequence"/>
</dbReference>
<evidence type="ECO:0000313" key="5">
    <source>
        <dbReference type="EMBL" id="MFB5735304.1"/>
    </source>
</evidence>
<evidence type="ECO:0000259" key="4">
    <source>
        <dbReference type="PROSITE" id="PS51746"/>
    </source>
</evidence>
<dbReference type="PROSITE" id="PS51746">
    <property type="entry name" value="PPM_2"/>
    <property type="match status" value="1"/>
</dbReference>
<feature type="transmembrane region" description="Helical" evidence="2">
    <location>
        <begin position="211"/>
        <end position="231"/>
    </location>
</feature>
<dbReference type="Pfam" id="PF07228">
    <property type="entry name" value="SpoIIE"/>
    <property type="match status" value="1"/>
</dbReference>
<keyword evidence="2" id="KW-0472">Membrane</keyword>
<accession>A0ABV5BJT7</accession>
<feature type="transmembrane region" description="Helical" evidence="2">
    <location>
        <begin position="103"/>
        <end position="124"/>
    </location>
</feature>
<proteinExistence type="predicted"/>
<dbReference type="InterPro" id="IPR011990">
    <property type="entry name" value="TPR-like_helical_dom_sf"/>
</dbReference>
<dbReference type="PANTHER" id="PTHR32089:SF114">
    <property type="entry name" value="METHYL-ACCEPTING CHEMOTAXIS PROTEIN MCPB"/>
    <property type="match status" value="1"/>
</dbReference>
<reference evidence="5 6" key="1">
    <citation type="submission" date="2024-09" db="EMBL/GenBank/DDBJ databases">
        <title>Taxonomic and Genotyping Characterization of Leptospira Strains isolated from Multiple Sources in Colombia highlights the importance of intermediate species.</title>
        <authorList>
            <person name="Torres Higuera L."/>
            <person name="Rojas Tapias D."/>
            <person name="Jimenez Velasquez S."/>
            <person name="Renjifo Ibanez C."/>
        </authorList>
    </citation>
    <scope>NUCLEOTIDE SEQUENCE [LARGE SCALE GENOMIC DNA]</scope>
    <source>
        <strain evidence="5 6">Lep080</strain>
    </source>
</reference>
<dbReference type="SUPFAM" id="SSF48452">
    <property type="entry name" value="TPR-like"/>
    <property type="match status" value="1"/>
</dbReference>
<gene>
    <name evidence="5" type="ORF">ACE5IX_02195</name>
</gene>
<evidence type="ECO:0000256" key="2">
    <source>
        <dbReference type="SAM" id="Phobius"/>
    </source>
</evidence>
<dbReference type="InterPro" id="IPR001932">
    <property type="entry name" value="PPM-type_phosphatase-like_dom"/>
</dbReference>
<protein>
    <submittedName>
        <fullName evidence="5">SpoIIE family protein phosphatase</fullName>
    </submittedName>
</protein>
<dbReference type="Gene3D" id="1.25.40.10">
    <property type="entry name" value="Tetratricopeptide repeat domain"/>
    <property type="match status" value="1"/>
</dbReference>
<dbReference type="SMART" id="SM00304">
    <property type="entry name" value="HAMP"/>
    <property type="match status" value="1"/>
</dbReference>
<feature type="transmembrane region" description="Helical" evidence="2">
    <location>
        <begin position="40"/>
        <end position="60"/>
    </location>
</feature>
<keyword evidence="2" id="KW-0812">Transmembrane</keyword>
<feature type="domain" description="HAMP" evidence="3">
    <location>
        <begin position="536"/>
        <end position="588"/>
    </location>
</feature>
<feature type="transmembrane region" description="Helical" evidence="2">
    <location>
        <begin position="6"/>
        <end position="28"/>
    </location>
</feature>
<evidence type="ECO:0000256" key="1">
    <source>
        <dbReference type="SAM" id="Coils"/>
    </source>
</evidence>
<feature type="coiled-coil region" evidence="1">
    <location>
        <begin position="576"/>
        <end position="621"/>
    </location>
</feature>
<sequence length="1049" mass="120276">MDPIFLNFYSFGSILIVLYFFYAAYFFLTIKERSQAAFHLGICSLTTVFLNLGYLWGFISFEENTIYHRIVAIAGPLMSFTQLVGFFINFPEPRKKGILPGRILYWSLYAGVALVTGYYTLICWNAPRTFVAGSHYWDYEVPQFYVYQVYIILFYELCYLVVGVWRAVIEKGKERRSVIYILLSYVVITVGPGILNAMSRIGAVSRATYHQVFNLGFVTGMFLIMVVYVNATKERTTILNRIVGVSLATFFVCYQLVGYSILNGYEKSYDELKIRDSSIAVTEGKNPEGLAYIVSYEPEENEFRQERGEKDPRFRKEDELEVRFFREKRRICNLGNLSAEARMEKTEPILKSAPSEFKAYAAGIRAFLKSKKGQRVDDPEMSDYFGEIYGKLNIIRNKYNRLPDGTNSKAIGNLLNSTVPGLSETLSYVRNEALDAVKSEKSSEHISKIILNSLAPIHEVGERIYRGTRIYDSSDPKPALYISYYYVPNSGDKIYEVGYEYKNYRMYQHSPSFVLIVTMTLTFLVIVVGFRFFFQNAIVVPVDEVLVGLKEVNSGNLDYRLTPRVEDEIGFIARSFNKMTRSIQAARKRLQQYADELEEKVRERTGELERTLNAVNELKQQQDGDYFLTSLLIKPLGANKAHSDNVRVDFLLEQKKKFSFRRFNDEIGGDMNISNRILLRNQWYTIFLNADAMGKSMQGAGGALVLGAVFESIIERTRIEDSMKEQSPERWLKNSFLELHKVFESFEGSMLVSSVIGLVEEDSGSLYYINAEHPWTCLYRDGKADFLEKDMAFRKLGTTGMEGKISVRTFQLEPGDVVIAGSDGRDDILIGTDTDGSRIINDDENLFLKIVEEGGGELNRIYDSILSRGSLTDDLSLVRISFKEESVPQRIHQREKIRELLGKARTKVKEKNFSEALAYLEEADSLDSKLPEVKKAVVKYCIRLKEYAKAAKFAEEYLNIRPVDKEILFVASFAARRAHQFHKAQDFGERLLIRDPLHVRNLVNLSRICIALRNFERARMLVGEAIRLDPENRILLKIKEALDSQKEEK</sequence>
<feature type="transmembrane region" description="Helical" evidence="2">
    <location>
        <begin position="144"/>
        <end position="165"/>
    </location>
</feature>
<feature type="transmembrane region" description="Helical" evidence="2">
    <location>
        <begin position="66"/>
        <end position="91"/>
    </location>
</feature>
<dbReference type="Gene3D" id="6.10.340.10">
    <property type="match status" value="1"/>
</dbReference>
<evidence type="ECO:0000259" key="3">
    <source>
        <dbReference type="PROSITE" id="PS50885"/>
    </source>
</evidence>
<dbReference type="CDD" id="cd06225">
    <property type="entry name" value="HAMP"/>
    <property type="match status" value="1"/>
</dbReference>
<comment type="caution">
    <text evidence="5">The sequence shown here is derived from an EMBL/GenBank/DDBJ whole genome shotgun (WGS) entry which is preliminary data.</text>
</comment>
<dbReference type="PROSITE" id="PS50885">
    <property type="entry name" value="HAMP"/>
    <property type="match status" value="1"/>
</dbReference>
<feature type="transmembrane region" description="Helical" evidence="2">
    <location>
        <begin position="177"/>
        <end position="199"/>
    </location>
</feature>
<dbReference type="RefSeq" id="WP_375516518.1">
    <property type="nucleotide sequence ID" value="NZ_JBHILI010000001.1"/>
</dbReference>
<name>A0ABV5BJT7_9LEPT</name>
<dbReference type="SUPFAM" id="SSF81606">
    <property type="entry name" value="PP2C-like"/>
    <property type="match status" value="1"/>
</dbReference>